<evidence type="ECO:0000256" key="6">
    <source>
        <dbReference type="ARBA" id="ARBA00023002"/>
    </source>
</evidence>
<dbReference type="InterPro" id="IPR036909">
    <property type="entry name" value="Cyt_c-like_dom_sf"/>
</dbReference>
<dbReference type="InterPro" id="IPR026259">
    <property type="entry name" value="MauG/Cytc_peroxidase"/>
</dbReference>
<keyword evidence="4" id="KW-0732">Signal</keyword>
<proteinExistence type="predicted"/>
<dbReference type="Proteomes" id="UP001628193">
    <property type="component" value="Unassembled WGS sequence"/>
</dbReference>
<keyword evidence="5" id="KW-0574">Periplasm</keyword>
<comment type="subcellular location">
    <subcellularLocation>
        <location evidence="1">Periplasm</location>
    </subcellularLocation>
</comment>
<reference evidence="10 11" key="1">
    <citation type="submission" date="2024-09" db="EMBL/GenBank/DDBJ databases">
        <title>Draft genome sequence of Candidatus Magnetaquicoccaceae bacterium FCR-1.</title>
        <authorList>
            <person name="Shimoshige H."/>
            <person name="Shimamura S."/>
            <person name="Taoka A."/>
            <person name="Kobayashi H."/>
            <person name="Maekawa T."/>
        </authorList>
    </citation>
    <scope>NUCLEOTIDE SEQUENCE [LARGE SCALE GENOMIC DNA]</scope>
    <source>
        <strain evidence="10 11">FCR-1</strain>
    </source>
</reference>
<dbReference type="PROSITE" id="PS51007">
    <property type="entry name" value="CYTC"/>
    <property type="match status" value="1"/>
</dbReference>
<evidence type="ECO:0000256" key="2">
    <source>
        <dbReference type="ARBA" id="ARBA00022617"/>
    </source>
</evidence>
<evidence type="ECO:0000313" key="11">
    <source>
        <dbReference type="Proteomes" id="UP001628193"/>
    </source>
</evidence>
<evidence type="ECO:0000256" key="7">
    <source>
        <dbReference type="ARBA" id="ARBA00023004"/>
    </source>
</evidence>
<sequence length="327" mass="36054">MGSSCARPTRLVAFGLLLGWLAGASGSLAGELRHEPVLPVPTCTAMDGEKVQLGKRLYHDVRLSANNSISCATCHPLDGWGMDGIPRSTRVDGDINTLNTPTVFNALFNIGQFWNGRVTSLEEQIEETVRVEMGSNWNDVLRKVAQDDAYRQSFARVYRGGVQAVNIRDAIAEFERSLITPNSRFDRYLRGDDQAITPREKQGYELFKKLGCVSCHQGVNLGGNLYHRTGVFNRLESGAPPAGTKEPEPDRMAVTGDPEDARVYKVPSLRNVTRTAPYFHHGDVETLEDAVMLMARGQLGRSISVPERDLLVGFLGTLEGILYGECR</sequence>
<dbReference type="Gene3D" id="1.10.760.10">
    <property type="entry name" value="Cytochrome c-like domain"/>
    <property type="match status" value="2"/>
</dbReference>
<keyword evidence="10" id="KW-0575">Peroxidase</keyword>
<dbReference type="InterPro" id="IPR009056">
    <property type="entry name" value="Cyt_c-like_dom"/>
</dbReference>
<protein>
    <submittedName>
        <fullName evidence="10">Cytochrome c551 peroxidase</fullName>
        <ecNumber evidence="10">1.11.1.5</ecNumber>
    </submittedName>
</protein>
<keyword evidence="7 8" id="KW-0408">Iron</keyword>
<organism evidence="10 11">
    <name type="scientific">Candidatus Magnetaquiglobus chichijimensis</name>
    <dbReference type="NCBI Taxonomy" id="3141448"/>
    <lineage>
        <taxon>Bacteria</taxon>
        <taxon>Pseudomonadati</taxon>
        <taxon>Pseudomonadota</taxon>
        <taxon>Magnetococcia</taxon>
        <taxon>Magnetococcales</taxon>
        <taxon>Candidatus Magnetaquicoccaceae</taxon>
        <taxon>Candidatus Magnetaquiglobus</taxon>
    </lineage>
</organism>
<evidence type="ECO:0000256" key="8">
    <source>
        <dbReference type="PROSITE-ProRule" id="PRU00433"/>
    </source>
</evidence>
<evidence type="ECO:0000256" key="4">
    <source>
        <dbReference type="ARBA" id="ARBA00022729"/>
    </source>
</evidence>
<comment type="caution">
    <text evidence="10">The sequence shown here is derived from an EMBL/GenBank/DDBJ whole genome shotgun (WGS) entry which is preliminary data.</text>
</comment>
<evidence type="ECO:0000313" key="10">
    <source>
        <dbReference type="EMBL" id="GAB0057309.1"/>
    </source>
</evidence>
<dbReference type="RefSeq" id="WP_420905009.1">
    <property type="nucleotide sequence ID" value="NZ_BAAFGK010000004.1"/>
</dbReference>
<evidence type="ECO:0000259" key="9">
    <source>
        <dbReference type="PROSITE" id="PS51007"/>
    </source>
</evidence>
<dbReference type="PANTHER" id="PTHR30600">
    <property type="entry name" value="CYTOCHROME C PEROXIDASE-RELATED"/>
    <property type="match status" value="1"/>
</dbReference>
<keyword evidence="3 8" id="KW-0479">Metal-binding</keyword>
<evidence type="ECO:0000256" key="1">
    <source>
        <dbReference type="ARBA" id="ARBA00004418"/>
    </source>
</evidence>
<dbReference type="InterPro" id="IPR004852">
    <property type="entry name" value="Di-haem_cyt_c_peroxidsae"/>
</dbReference>
<accession>A0ABQ0C8V2</accession>
<dbReference type="PANTHER" id="PTHR30600:SF7">
    <property type="entry name" value="CYTOCHROME C PEROXIDASE-RELATED"/>
    <property type="match status" value="1"/>
</dbReference>
<gene>
    <name evidence="10" type="primary">ccp</name>
    <name evidence="10" type="ORF">SIID45300_01633</name>
</gene>
<keyword evidence="6 10" id="KW-0560">Oxidoreductase</keyword>
<dbReference type="InterPro" id="IPR051395">
    <property type="entry name" value="Cytochrome_c_Peroxidase/MauG"/>
</dbReference>
<keyword evidence="11" id="KW-1185">Reference proteome</keyword>
<dbReference type="EMBL" id="BAAFGK010000004">
    <property type="protein sequence ID" value="GAB0057309.1"/>
    <property type="molecule type" value="Genomic_DNA"/>
</dbReference>
<evidence type="ECO:0000256" key="3">
    <source>
        <dbReference type="ARBA" id="ARBA00022723"/>
    </source>
</evidence>
<evidence type="ECO:0000256" key="5">
    <source>
        <dbReference type="ARBA" id="ARBA00022764"/>
    </source>
</evidence>
<dbReference type="PIRSF" id="PIRSF000294">
    <property type="entry name" value="Cytochrome-c_peroxidase"/>
    <property type="match status" value="1"/>
</dbReference>
<feature type="domain" description="Cytochrome c" evidence="9">
    <location>
        <begin position="198"/>
        <end position="319"/>
    </location>
</feature>
<dbReference type="Pfam" id="PF03150">
    <property type="entry name" value="CCP_MauG"/>
    <property type="match status" value="1"/>
</dbReference>
<dbReference type="EC" id="1.11.1.5" evidence="10"/>
<dbReference type="SUPFAM" id="SSF46626">
    <property type="entry name" value="Cytochrome c"/>
    <property type="match status" value="2"/>
</dbReference>
<dbReference type="GO" id="GO:0004130">
    <property type="term" value="F:cytochrome-c peroxidase activity"/>
    <property type="evidence" value="ECO:0007669"/>
    <property type="project" value="UniProtKB-EC"/>
</dbReference>
<keyword evidence="2 8" id="KW-0349">Heme</keyword>
<name>A0ABQ0C8V2_9PROT</name>